<feature type="chain" id="PRO_5041908959" description="Secreted protein" evidence="1">
    <location>
        <begin position="24"/>
        <end position="71"/>
    </location>
</feature>
<evidence type="ECO:0000313" key="3">
    <source>
        <dbReference type="Proteomes" id="UP001287356"/>
    </source>
</evidence>
<evidence type="ECO:0008006" key="4">
    <source>
        <dbReference type="Google" id="ProtNLM"/>
    </source>
</evidence>
<keyword evidence="3" id="KW-1185">Reference proteome</keyword>
<dbReference type="AlphaFoldDB" id="A0AAE0JYB0"/>
<organism evidence="2 3">
    <name type="scientific">Lasiosphaeria ovina</name>
    <dbReference type="NCBI Taxonomy" id="92902"/>
    <lineage>
        <taxon>Eukaryota</taxon>
        <taxon>Fungi</taxon>
        <taxon>Dikarya</taxon>
        <taxon>Ascomycota</taxon>
        <taxon>Pezizomycotina</taxon>
        <taxon>Sordariomycetes</taxon>
        <taxon>Sordariomycetidae</taxon>
        <taxon>Sordariales</taxon>
        <taxon>Lasiosphaeriaceae</taxon>
        <taxon>Lasiosphaeria</taxon>
    </lineage>
</organism>
<keyword evidence="1" id="KW-0732">Signal</keyword>
<protein>
    <recommendedName>
        <fullName evidence="4">Secreted protein</fullName>
    </recommendedName>
</protein>
<name>A0AAE0JYB0_9PEZI</name>
<proteinExistence type="predicted"/>
<dbReference type="EMBL" id="JAULSN010000008">
    <property type="protein sequence ID" value="KAK3365941.1"/>
    <property type="molecule type" value="Genomic_DNA"/>
</dbReference>
<comment type="caution">
    <text evidence="2">The sequence shown here is derived from an EMBL/GenBank/DDBJ whole genome shotgun (WGS) entry which is preliminary data.</text>
</comment>
<reference evidence="2" key="1">
    <citation type="journal article" date="2023" name="Mol. Phylogenet. Evol.">
        <title>Genome-scale phylogeny and comparative genomics of the fungal order Sordariales.</title>
        <authorList>
            <person name="Hensen N."/>
            <person name="Bonometti L."/>
            <person name="Westerberg I."/>
            <person name="Brannstrom I.O."/>
            <person name="Guillou S."/>
            <person name="Cros-Aarteil S."/>
            <person name="Calhoun S."/>
            <person name="Haridas S."/>
            <person name="Kuo A."/>
            <person name="Mondo S."/>
            <person name="Pangilinan J."/>
            <person name="Riley R."/>
            <person name="LaButti K."/>
            <person name="Andreopoulos B."/>
            <person name="Lipzen A."/>
            <person name="Chen C."/>
            <person name="Yan M."/>
            <person name="Daum C."/>
            <person name="Ng V."/>
            <person name="Clum A."/>
            <person name="Steindorff A."/>
            <person name="Ohm R.A."/>
            <person name="Martin F."/>
            <person name="Silar P."/>
            <person name="Natvig D.O."/>
            <person name="Lalanne C."/>
            <person name="Gautier V."/>
            <person name="Ament-Velasquez S.L."/>
            <person name="Kruys A."/>
            <person name="Hutchinson M.I."/>
            <person name="Powell A.J."/>
            <person name="Barry K."/>
            <person name="Miller A.N."/>
            <person name="Grigoriev I.V."/>
            <person name="Debuchy R."/>
            <person name="Gladieux P."/>
            <person name="Hiltunen Thoren M."/>
            <person name="Johannesson H."/>
        </authorList>
    </citation>
    <scope>NUCLEOTIDE SEQUENCE</scope>
    <source>
        <strain evidence="2">CBS 958.72</strain>
    </source>
</reference>
<sequence length="71" mass="8276">MTCFFFFFLPVSLFLCTLQHGSSHHEINGKILSGPARRFPFVIPQESRRHGSYRLTPETCLFIYLLFLPLV</sequence>
<evidence type="ECO:0000256" key="1">
    <source>
        <dbReference type="SAM" id="SignalP"/>
    </source>
</evidence>
<reference evidence="2" key="2">
    <citation type="submission" date="2023-06" db="EMBL/GenBank/DDBJ databases">
        <authorList>
            <consortium name="Lawrence Berkeley National Laboratory"/>
            <person name="Haridas S."/>
            <person name="Hensen N."/>
            <person name="Bonometti L."/>
            <person name="Westerberg I."/>
            <person name="Brannstrom I.O."/>
            <person name="Guillou S."/>
            <person name="Cros-Aarteil S."/>
            <person name="Calhoun S."/>
            <person name="Kuo A."/>
            <person name="Mondo S."/>
            <person name="Pangilinan J."/>
            <person name="Riley R."/>
            <person name="Labutti K."/>
            <person name="Andreopoulos B."/>
            <person name="Lipzen A."/>
            <person name="Chen C."/>
            <person name="Yanf M."/>
            <person name="Daum C."/>
            <person name="Ng V."/>
            <person name="Clum A."/>
            <person name="Steindorff A."/>
            <person name="Ohm R."/>
            <person name="Martin F."/>
            <person name="Silar P."/>
            <person name="Natvig D."/>
            <person name="Lalanne C."/>
            <person name="Gautier V."/>
            <person name="Ament-Velasquez S.L."/>
            <person name="Kruys A."/>
            <person name="Hutchinson M.I."/>
            <person name="Powell A.J."/>
            <person name="Barry K."/>
            <person name="Miller A.N."/>
            <person name="Grigoriev I.V."/>
            <person name="Debuchy R."/>
            <person name="Gladieux P."/>
            <person name="Thoren M.H."/>
            <person name="Johannesson H."/>
        </authorList>
    </citation>
    <scope>NUCLEOTIDE SEQUENCE</scope>
    <source>
        <strain evidence="2">CBS 958.72</strain>
    </source>
</reference>
<evidence type="ECO:0000313" key="2">
    <source>
        <dbReference type="EMBL" id="KAK3365941.1"/>
    </source>
</evidence>
<dbReference type="Proteomes" id="UP001287356">
    <property type="component" value="Unassembled WGS sequence"/>
</dbReference>
<feature type="signal peptide" evidence="1">
    <location>
        <begin position="1"/>
        <end position="23"/>
    </location>
</feature>
<accession>A0AAE0JYB0</accession>
<gene>
    <name evidence="2" type="ORF">B0T24DRAFT_406871</name>
</gene>